<dbReference type="Pfam" id="PF24857">
    <property type="entry name" value="THR4_C"/>
    <property type="match status" value="1"/>
</dbReference>
<dbReference type="InterPro" id="IPR051166">
    <property type="entry name" value="Threonine_Synthase"/>
</dbReference>
<evidence type="ECO:0000256" key="9">
    <source>
        <dbReference type="ARBA" id="ARBA00023239"/>
    </source>
</evidence>
<dbReference type="GO" id="GO:0009088">
    <property type="term" value="P:threonine biosynthetic process"/>
    <property type="evidence" value="ECO:0007669"/>
    <property type="project" value="UniProtKB-UniRule"/>
</dbReference>
<proteinExistence type="inferred from homology"/>
<comment type="cofactor">
    <cofactor evidence="1 12">
        <name>pyridoxal 5'-phosphate</name>
        <dbReference type="ChEBI" id="CHEBI:597326"/>
    </cofactor>
</comment>
<dbReference type="PANTHER" id="PTHR42690">
    <property type="entry name" value="THREONINE SYNTHASE FAMILY MEMBER"/>
    <property type="match status" value="1"/>
</dbReference>
<evidence type="ECO:0000259" key="13">
    <source>
        <dbReference type="Pfam" id="PF00291"/>
    </source>
</evidence>
<evidence type="ECO:0000256" key="5">
    <source>
        <dbReference type="ARBA" id="ARBA00018679"/>
    </source>
</evidence>
<evidence type="ECO:0000256" key="4">
    <source>
        <dbReference type="ARBA" id="ARBA00013028"/>
    </source>
</evidence>
<evidence type="ECO:0000256" key="6">
    <source>
        <dbReference type="ARBA" id="ARBA00022605"/>
    </source>
</evidence>
<dbReference type="Pfam" id="PF00291">
    <property type="entry name" value="PALP"/>
    <property type="match status" value="1"/>
</dbReference>
<dbReference type="InterPro" id="IPR036052">
    <property type="entry name" value="TrpB-like_PALP_sf"/>
</dbReference>
<keyword evidence="16" id="KW-1185">Reference proteome</keyword>
<sequence>MNYISTRGAGQNERHTFSDILLGGLAKDGGLYLPNDYPKVSAAELAIWRTLSYADLAFEVLSKFSDDIPADDLRSLTRKTYTAQVYSNVRHEESAVQITPLKTLGEENGTTLSLLELSNGPTLAFKDMAMQLLGNLFEYALARHGEELNILGATSGDTGSAAEYAMRGKTGVRVFMLSPHGKMSAFQTAQMFSLQDPNIFNLAVEGNFDNCQDIVKAVSNDHAYKAKHKIGTVNSINWARVVAQVVYYFKGYFAATASNEERVSFTVPSGNFGNVCAGHIARMMGLPIDQLVVATNENDVLDEFFKTGVYRVRGAAETYHTTSPSMDISKASNFERFVYDLLGRDPARVLQLFRDVEEQGGFDLAASGDFARVKEFGFVSGKSGHDDRVKTIRDVFDRYQTMIDTHTADGVKVARENLKPGVPMIVLETAQPIKFGETIREALDCEPERPSAFVGLEKLPQRFDIVPADAGVVKAFIAERT</sequence>
<dbReference type="UniPathway" id="UPA00050">
    <property type="reaction ID" value="UER00065"/>
</dbReference>
<dbReference type="InterPro" id="IPR001926">
    <property type="entry name" value="TrpB-like_PALP"/>
</dbReference>
<gene>
    <name evidence="15" type="ORF">AWB70_01276</name>
</gene>
<comment type="catalytic activity">
    <reaction evidence="10">
        <text>O-phospho-L-homoserine + H2O = L-threonine + phosphate</text>
        <dbReference type="Rhea" id="RHEA:10840"/>
        <dbReference type="ChEBI" id="CHEBI:15377"/>
        <dbReference type="ChEBI" id="CHEBI:43474"/>
        <dbReference type="ChEBI" id="CHEBI:57590"/>
        <dbReference type="ChEBI" id="CHEBI:57926"/>
        <dbReference type="EC" id="4.2.3.1"/>
    </reaction>
</comment>
<dbReference type="EMBL" id="FCNY02000002">
    <property type="protein sequence ID" value="SAL23273.1"/>
    <property type="molecule type" value="Genomic_DNA"/>
</dbReference>
<protein>
    <recommendedName>
        <fullName evidence="5 11">Threonine synthase</fullName>
        <ecNumber evidence="4 11">4.2.3.1</ecNumber>
    </recommendedName>
</protein>
<evidence type="ECO:0000256" key="12">
    <source>
        <dbReference type="PIRSR" id="PIRSR604450-51"/>
    </source>
</evidence>
<name>A0A158FUG0_CABCO</name>
<evidence type="ECO:0000259" key="14">
    <source>
        <dbReference type="Pfam" id="PF14821"/>
    </source>
</evidence>
<organism evidence="15 16">
    <name type="scientific">Caballeronia cordobensis</name>
    <name type="common">Burkholderia cordobensis</name>
    <dbReference type="NCBI Taxonomy" id="1353886"/>
    <lineage>
        <taxon>Bacteria</taxon>
        <taxon>Pseudomonadati</taxon>
        <taxon>Pseudomonadota</taxon>
        <taxon>Betaproteobacteria</taxon>
        <taxon>Burkholderiales</taxon>
        <taxon>Burkholderiaceae</taxon>
        <taxon>Caballeronia</taxon>
    </lineage>
</organism>
<evidence type="ECO:0000256" key="11">
    <source>
        <dbReference type="NCBIfam" id="TIGR00260"/>
    </source>
</evidence>
<reference evidence="16" key="1">
    <citation type="submission" date="2016-01" db="EMBL/GenBank/DDBJ databases">
        <authorList>
            <person name="Peeters C."/>
        </authorList>
    </citation>
    <scope>NUCLEOTIDE SEQUENCE [LARGE SCALE GENOMIC DNA]</scope>
</reference>
<dbReference type="PROSITE" id="PS00165">
    <property type="entry name" value="DEHYDRATASE_SER_THR"/>
    <property type="match status" value="1"/>
</dbReference>
<dbReference type="InterPro" id="IPR029144">
    <property type="entry name" value="Thr_synth_N"/>
</dbReference>
<dbReference type="Gene3D" id="3.90.1380.10">
    <property type="entry name" value="Threonine synthase, N-terminal domain"/>
    <property type="match status" value="1"/>
</dbReference>
<dbReference type="GO" id="GO:0030170">
    <property type="term" value="F:pyridoxal phosphate binding"/>
    <property type="evidence" value="ECO:0007669"/>
    <property type="project" value="InterPro"/>
</dbReference>
<dbReference type="InterPro" id="IPR037158">
    <property type="entry name" value="Thr_synth_N_sf"/>
</dbReference>
<dbReference type="NCBIfam" id="TIGR00260">
    <property type="entry name" value="thrC"/>
    <property type="match status" value="1"/>
</dbReference>
<dbReference type="Proteomes" id="UP000054740">
    <property type="component" value="Unassembled WGS sequence"/>
</dbReference>
<accession>A0A158FUG0</accession>
<feature type="modified residue" description="N6-(pyridoxal phosphate)lysine" evidence="12">
    <location>
        <position position="126"/>
    </location>
</feature>
<dbReference type="CDD" id="cd01560">
    <property type="entry name" value="Thr-synth_2"/>
    <property type="match status" value="1"/>
</dbReference>
<keyword evidence="8 12" id="KW-0663">Pyridoxal phosphate</keyword>
<dbReference type="Gene3D" id="3.40.50.1100">
    <property type="match status" value="2"/>
</dbReference>
<dbReference type="EC" id="4.2.3.1" evidence="4 11"/>
<keyword evidence="6" id="KW-0028">Amino-acid biosynthesis</keyword>
<evidence type="ECO:0000256" key="1">
    <source>
        <dbReference type="ARBA" id="ARBA00001933"/>
    </source>
</evidence>
<evidence type="ECO:0000256" key="7">
    <source>
        <dbReference type="ARBA" id="ARBA00022697"/>
    </source>
</evidence>
<keyword evidence="7" id="KW-0791">Threonine biosynthesis</keyword>
<evidence type="ECO:0000313" key="15">
    <source>
        <dbReference type="EMBL" id="SAL23273.1"/>
    </source>
</evidence>
<evidence type="ECO:0000256" key="2">
    <source>
        <dbReference type="ARBA" id="ARBA00004979"/>
    </source>
</evidence>
<evidence type="ECO:0000256" key="8">
    <source>
        <dbReference type="ARBA" id="ARBA00022898"/>
    </source>
</evidence>
<dbReference type="PANTHER" id="PTHR42690:SF1">
    <property type="entry name" value="THREONINE SYNTHASE-LIKE 2"/>
    <property type="match status" value="1"/>
</dbReference>
<comment type="similarity">
    <text evidence="3">Belongs to the threonine synthase family.</text>
</comment>
<dbReference type="Pfam" id="PF14821">
    <property type="entry name" value="Thr_synth_N"/>
    <property type="match status" value="1"/>
</dbReference>
<feature type="domain" description="Threonine synthase N-terminal" evidence="14">
    <location>
        <begin position="2"/>
        <end position="81"/>
    </location>
</feature>
<comment type="pathway">
    <text evidence="2">Amino-acid biosynthesis; L-threonine biosynthesis; L-threonine from L-aspartate: step 5/5.</text>
</comment>
<dbReference type="InterPro" id="IPR004450">
    <property type="entry name" value="Thr_synthase-like"/>
</dbReference>
<dbReference type="GO" id="GO:0004795">
    <property type="term" value="F:threonine synthase activity"/>
    <property type="evidence" value="ECO:0007669"/>
    <property type="project" value="UniProtKB-UniRule"/>
</dbReference>
<dbReference type="SUPFAM" id="SSF53686">
    <property type="entry name" value="Tryptophan synthase beta subunit-like PLP-dependent enzymes"/>
    <property type="match status" value="1"/>
</dbReference>
<dbReference type="InterPro" id="IPR000634">
    <property type="entry name" value="Ser/Thr_deHydtase_PyrdxlP-BS"/>
</dbReference>
<evidence type="ECO:0000256" key="10">
    <source>
        <dbReference type="ARBA" id="ARBA00049144"/>
    </source>
</evidence>
<keyword evidence="9" id="KW-0456">Lyase</keyword>
<evidence type="ECO:0000313" key="16">
    <source>
        <dbReference type="Proteomes" id="UP000054740"/>
    </source>
</evidence>
<feature type="domain" description="Tryptophan synthase beta chain-like PALP" evidence="13">
    <location>
        <begin position="98"/>
        <end position="344"/>
    </location>
</feature>
<evidence type="ECO:0000256" key="3">
    <source>
        <dbReference type="ARBA" id="ARBA00005517"/>
    </source>
</evidence>
<dbReference type="AlphaFoldDB" id="A0A158FUG0"/>
<dbReference type="RefSeq" id="WP_053568050.1">
    <property type="nucleotide sequence ID" value="NZ_FCNY02000002.1"/>
</dbReference>